<evidence type="ECO:0000259" key="3">
    <source>
        <dbReference type="Pfam" id="PF25597"/>
    </source>
</evidence>
<dbReference type="Pfam" id="PF13976">
    <property type="entry name" value="gag_pre-integrs"/>
    <property type="match status" value="1"/>
</dbReference>
<dbReference type="PANTHER" id="PTHR42648">
    <property type="entry name" value="TRANSPOSASE, PUTATIVE-RELATED"/>
    <property type="match status" value="1"/>
</dbReference>
<dbReference type="EMBL" id="BKCJ010005387">
    <property type="protein sequence ID" value="GEU66458.1"/>
    <property type="molecule type" value="Genomic_DNA"/>
</dbReference>
<evidence type="ECO:0000259" key="2">
    <source>
        <dbReference type="Pfam" id="PF13976"/>
    </source>
</evidence>
<gene>
    <name evidence="4" type="ORF">Tci_038436</name>
</gene>
<organism evidence="4">
    <name type="scientific">Tanacetum cinerariifolium</name>
    <name type="common">Dalmatian daisy</name>
    <name type="synonym">Chrysanthemum cinerariifolium</name>
    <dbReference type="NCBI Taxonomy" id="118510"/>
    <lineage>
        <taxon>Eukaryota</taxon>
        <taxon>Viridiplantae</taxon>
        <taxon>Streptophyta</taxon>
        <taxon>Embryophyta</taxon>
        <taxon>Tracheophyta</taxon>
        <taxon>Spermatophyta</taxon>
        <taxon>Magnoliopsida</taxon>
        <taxon>eudicotyledons</taxon>
        <taxon>Gunneridae</taxon>
        <taxon>Pentapetalae</taxon>
        <taxon>asterids</taxon>
        <taxon>campanulids</taxon>
        <taxon>Asterales</taxon>
        <taxon>Asteraceae</taxon>
        <taxon>Asteroideae</taxon>
        <taxon>Anthemideae</taxon>
        <taxon>Anthemidinae</taxon>
        <taxon>Tanacetum</taxon>
    </lineage>
</organism>
<accession>A0A6L2LXS9</accession>
<dbReference type="InterPro" id="IPR057670">
    <property type="entry name" value="SH3_retrovirus"/>
</dbReference>
<reference evidence="4" key="1">
    <citation type="journal article" date="2019" name="Sci. Rep.">
        <title>Draft genome of Tanacetum cinerariifolium, the natural source of mosquito coil.</title>
        <authorList>
            <person name="Yamashiro T."/>
            <person name="Shiraishi A."/>
            <person name="Satake H."/>
            <person name="Nakayama K."/>
        </authorList>
    </citation>
    <scope>NUCLEOTIDE SEQUENCE</scope>
</reference>
<dbReference type="Pfam" id="PF25597">
    <property type="entry name" value="SH3_retrovirus"/>
    <property type="match status" value="1"/>
</dbReference>
<feature type="region of interest" description="Disordered" evidence="1">
    <location>
        <begin position="319"/>
        <end position="363"/>
    </location>
</feature>
<dbReference type="InterPro" id="IPR025724">
    <property type="entry name" value="GAG-pre-integrase_dom"/>
</dbReference>
<comment type="caution">
    <text evidence="4">The sequence shown here is derived from an EMBL/GenBank/DDBJ whole genome shotgun (WGS) entry which is preliminary data.</text>
</comment>
<sequence length="588" mass="66500">MNGPTITENGVTKTKRYVELSPNEKIQADCDLKATNIILQRLPPYVYALVNNMRVAKDLWDRVRLLMQGRQNSYTAGTSGQEQILQEQEEGFQQALGFQNPFYLKKAQQIRPMLYDGTVISNGTNVISIPDLEETLMLEEESRSKVLLKQSDPQMAENKVNTKLVNYALLNQLSEDYGKRFVPQSESSAEQAFWSKISSSSIDPSTSSTPFKTIVPKELPKEALFYIHDSCSSLSTPRERLIDVTPQNKDKQVRPKDPVISSKNSANLVSVTPKNKNKKVRFSEPLASSSNSYKKVESSTTLDSDKLVLLSTILKSSTSACRSQPTGNKKNDRILQPQRSSSKSKNKKSMISNRTEPTESGESIVPLSSVDCTIRFGNDHIAKIMDLDVAFRKHTCFIHDLEGVDLLKGSRDSNLYTLSLENMLSSSTICLLSKASKTKSWLWYRRLSHLNFDYITQPAKQGLVRRLSRLKFQKDHLCSASLFIWAEAVATACYIQNQSLIRKRHNKTPYQLIHDRKPDLSYLHIFGALCDPINDSKNLGKLKPKVDIGIFIGYAHAKKAFRIYNRRTRVIIETIHVDFDELTAMASK</sequence>
<feature type="compositionally biased region" description="Basic and acidic residues" evidence="1">
    <location>
        <begin position="242"/>
        <end position="257"/>
    </location>
</feature>
<evidence type="ECO:0000313" key="4">
    <source>
        <dbReference type="EMBL" id="GEU66458.1"/>
    </source>
</evidence>
<feature type="compositionally biased region" description="Polar residues" evidence="1">
    <location>
        <begin position="261"/>
        <end position="274"/>
    </location>
</feature>
<feature type="domain" description="Retroviral polymerase SH3-like" evidence="3">
    <location>
        <begin position="536"/>
        <end position="582"/>
    </location>
</feature>
<dbReference type="AlphaFoldDB" id="A0A6L2LXS9"/>
<feature type="compositionally biased region" description="Polar residues" evidence="1">
    <location>
        <begin position="319"/>
        <end position="328"/>
    </location>
</feature>
<proteinExistence type="predicted"/>
<dbReference type="PANTHER" id="PTHR42648:SF32">
    <property type="entry name" value="RIBONUCLEASE H-LIKE DOMAIN, GAG-PRE-INTEGRASE DOMAIN PROTEIN-RELATED"/>
    <property type="match status" value="1"/>
</dbReference>
<feature type="compositionally biased region" description="Polar residues" evidence="1">
    <location>
        <begin position="350"/>
        <end position="361"/>
    </location>
</feature>
<name>A0A6L2LXS9_TANCI</name>
<dbReference type="InterPro" id="IPR039537">
    <property type="entry name" value="Retrotran_Ty1/copia-like"/>
</dbReference>
<feature type="region of interest" description="Disordered" evidence="1">
    <location>
        <begin position="242"/>
        <end position="287"/>
    </location>
</feature>
<protein>
    <submittedName>
        <fullName evidence="4">Integrase, catalytic region, zinc finger, CCHC-type, peptidase aspartic, catalytic</fullName>
    </submittedName>
</protein>
<evidence type="ECO:0000256" key="1">
    <source>
        <dbReference type="SAM" id="MobiDB-lite"/>
    </source>
</evidence>
<feature type="domain" description="GAG-pre-integrase" evidence="2">
    <location>
        <begin position="414"/>
        <end position="480"/>
    </location>
</feature>